<dbReference type="SUPFAM" id="SSF55856">
    <property type="entry name" value="Cytochrome b5-like heme/steroid binding domain"/>
    <property type="match status" value="1"/>
</dbReference>
<evidence type="ECO:0000256" key="7">
    <source>
        <dbReference type="ARBA" id="ARBA00023002"/>
    </source>
</evidence>
<sequence length="1247" mass="139090">MSEAEVDLDSVIDRLLEVRGTRPGKPVQLQEYEIKYLCTKAREIFISQPILLELEAPIKICGDIHGQYYDLLRLFEYGGFPPEANYLFLGDYVDRGKQSLETICLLLAYKIKYPENFFVLRGNHECASINRIYGFYDECKRRYNIKLWKTFTDCFNCLPIAAIIDEKIFTMHGGLSPDLQSMDQIRRVMRPTDVPDTGLLCDLLWSDPDKDISGWSENDRGVSFTFGPDVVTRFLQKHDMDLICRAHQVVEDGYEFFAKRQLVTLFSAPNYCGEFDNAGAMMSVDETLLCSFQILKPAEKKQKFPASYGIAGCMCWQIRHLDMDLEQFRSAGYDAVDRIYKYYKTLKENPESIPVQADVKPGYLRDAISDTPPNSGDSFERIQDEFRDVVLPGLNHWQHPSSFHYFPSNTTFESMLSEMMISSINNPGFSWDSNPCSELELKMADWLAGLFGLSDAFHHSYRAGTGGGVIQPSSSESILVAVIAARERYLRMNNTRDQSKLVMYASTQTHSSATKAARVLNLQIRLLDVDEELSLTNSSLLQAIEEDRKRGLIPFIVIATIGTTSTGAVDKIHSLGKAANEYGLWMHIDAAWAGTHLAVPELRGELELDAVNECADSINIGMHKMGLVSMSTVILFVRDLKPVTDALTITPEYLRNKATDSGQVLDFKDCGIGLGRHFSSPKIFYMLKSYGADGFREHIRKSIRLGEVFRRLIEADDSFEVVYKPRMSLTVFRLKRGDGKEDQLNELNKLFYANLVAHKDKVSLTHTVVNGKYCVSVKSVFGGSKKSSDDNDDNQTMQPPAAQLEPPKDTPITPAELSQHDGSNEKPIYVAIKGTVFDVTKKADMYGAGKSYNIFAGKDGSRGLGMSSLNPADAVADYSTLGEKEMGVLDDWYKFFSKRYNIVGRVTIIIMNIPKIVLTRPLMPEIMAKFSAATRPVNLVHWEKDSPAPRQWLLDNAVGADALLVMLSDKVDKQLLDTAGPSLKAISTLSVGYDHCDLAQLKQRNIKLSNTPDLLTSATAEIAVLLYLAAARRASESIRFIERGEWPQVGWGPLLMAGQLSENKTLGFLGFGRIAQAAMHRLIPFGVNRVVYTDSGRVDHSARDASLSQRYGVKIERVDLDNLAKQSDAVILLAAMSPSMKHIINKDFFDKMKKTSFVVNVARGPLIDNDALNNAVNEGSIAGAGLDVIEGEPHIHADHPLVKNDKVFLLPHIGSSTVETRYAMADLTVSNVLKGAFGEPMQAQVNI</sequence>
<dbReference type="InterPro" id="IPR031675">
    <property type="entry name" value="STPPase_N"/>
</dbReference>
<comment type="cofactor">
    <cofactor evidence="2">
        <name>Mn(2+)</name>
        <dbReference type="ChEBI" id="CHEBI:29035"/>
    </cofactor>
</comment>
<dbReference type="GO" id="GO:0020037">
    <property type="term" value="F:heme binding"/>
    <property type="evidence" value="ECO:0007669"/>
    <property type="project" value="UniProtKB-ARBA"/>
</dbReference>
<dbReference type="GO" id="GO:0004722">
    <property type="term" value="F:protein serine/threonine phosphatase activity"/>
    <property type="evidence" value="ECO:0007669"/>
    <property type="project" value="UniProtKB-EC"/>
</dbReference>
<keyword evidence="4 14" id="KW-0378">Hydrolase</keyword>
<dbReference type="SUPFAM" id="SSF52283">
    <property type="entry name" value="Formate/glycerate dehydrogenase catalytic domain-like"/>
    <property type="match status" value="1"/>
</dbReference>
<dbReference type="FunFam" id="3.60.21.10:FF:000004">
    <property type="entry name" value="Serine/threonine-protein phosphatase"/>
    <property type="match status" value="1"/>
</dbReference>
<dbReference type="InterPro" id="IPR002129">
    <property type="entry name" value="PyrdxlP-dep_de-COase"/>
</dbReference>
<dbReference type="Gene3D" id="3.90.1150.10">
    <property type="entry name" value="Aspartate Aminotransferase, domain 1"/>
    <property type="match status" value="1"/>
</dbReference>
<evidence type="ECO:0000256" key="8">
    <source>
        <dbReference type="ARBA" id="ARBA00023211"/>
    </source>
</evidence>
<evidence type="ECO:0000256" key="12">
    <source>
        <dbReference type="ARBA" id="ARBA00048336"/>
    </source>
</evidence>
<dbReference type="SUPFAM" id="SSF53383">
    <property type="entry name" value="PLP-dependent transferases"/>
    <property type="match status" value="1"/>
</dbReference>
<dbReference type="Gene3D" id="3.10.120.10">
    <property type="entry name" value="Cytochrome b5-like heme/steroid binding domain"/>
    <property type="match status" value="1"/>
</dbReference>
<keyword evidence="6" id="KW-0904">Protein phosphatase</keyword>
<dbReference type="SUPFAM" id="SSF51735">
    <property type="entry name" value="NAD(P)-binding Rossmann-fold domains"/>
    <property type="match status" value="1"/>
</dbReference>
<evidence type="ECO:0000256" key="9">
    <source>
        <dbReference type="ARBA" id="ARBA00023239"/>
    </source>
</evidence>
<dbReference type="InterPro" id="IPR050341">
    <property type="entry name" value="PP1_catalytic_subunit"/>
</dbReference>
<comment type="cofactor">
    <cofactor evidence="1 13">
        <name>pyridoxal 5'-phosphate</name>
        <dbReference type="ChEBI" id="CHEBI:597326"/>
    </cofactor>
</comment>
<dbReference type="GO" id="GO:0016616">
    <property type="term" value="F:oxidoreductase activity, acting on the CH-OH group of donors, NAD or NADP as acceptor"/>
    <property type="evidence" value="ECO:0007669"/>
    <property type="project" value="InterPro"/>
</dbReference>
<dbReference type="Pfam" id="PF00173">
    <property type="entry name" value="Cyt-b5"/>
    <property type="match status" value="1"/>
</dbReference>
<dbReference type="SMART" id="SM00156">
    <property type="entry name" value="PP2Ac"/>
    <property type="match status" value="1"/>
</dbReference>
<gene>
    <name evidence="17" type="ORF">E3P99_00610</name>
</gene>
<dbReference type="Proteomes" id="UP000310189">
    <property type="component" value="Unassembled WGS sequence"/>
</dbReference>
<dbReference type="PRINTS" id="PR00114">
    <property type="entry name" value="STPHPHTASE"/>
</dbReference>
<dbReference type="InterPro" id="IPR036291">
    <property type="entry name" value="NAD(P)-bd_dom_sf"/>
</dbReference>
<evidence type="ECO:0000256" key="13">
    <source>
        <dbReference type="PIRSR" id="PIRSR602129-50"/>
    </source>
</evidence>
<dbReference type="InterPro" id="IPR015424">
    <property type="entry name" value="PyrdxlP-dep_Trfase"/>
</dbReference>
<dbReference type="GO" id="GO:0005634">
    <property type="term" value="C:nucleus"/>
    <property type="evidence" value="ECO:0007669"/>
    <property type="project" value="TreeGrafter"/>
</dbReference>
<evidence type="ECO:0000256" key="2">
    <source>
        <dbReference type="ARBA" id="ARBA00001936"/>
    </source>
</evidence>
<feature type="region of interest" description="Disordered" evidence="15">
    <location>
        <begin position="783"/>
        <end position="822"/>
    </location>
</feature>
<protein>
    <recommendedName>
        <fullName evidence="14">Serine/threonine-protein phosphatase</fullName>
        <ecNumber evidence="14">3.1.3.16</ecNumber>
    </recommendedName>
</protein>
<dbReference type="OrthoDB" id="639767at2759"/>
<dbReference type="InterPro" id="IPR004843">
    <property type="entry name" value="Calcineurin-like_PHP"/>
</dbReference>
<keyword evidence="8" id="KW-0464">Manganese</keyword>
<dbReference type="GO" id="GO:0051287">
    <property type="term" value="F:NAD binding"/>
    <property type="evidence" value="ECO:0007669"/>
    <property type="project" value="InterPro"/>
</dbReference>
<keyword evidence="7" id="KW-0560">Oxidoreductase</keyword>
<keyword evidence="5 13" id="KW-0663">Pyridoxal phosphate</keyword>
<dbReference type="CDD" id="cd07414">
    <property type="entry name" value="MPP_PP1_PPKL"/>
    <property type="match status" value="1"/>
</dbReference>
<dbReference type="InterPro" id="IPR015421">
    <property type="entry name" value="PyrdxlP-dep_Trfase_major"/>
</dbReference>
<dbReference type="EC" id="3.1.3.16" evidence="14"/>
<dbReference type="Pfam" id="PF00389">
    <property type="entry name" value="2-Hacid_dh"/>
    <property type="match status" value="1"/>
</dbReference>
<dbReference type="GO" id="GO:0046872">
    <property type="term" value="F:metal ion binding"/>
    <property type="evidence" value="ECO:0007669"/>
    <property type="project" value="UniProtKB-KW"/>
</dbReference>
<dbReference type="Pfam" id="PF02826">
    <property type="entry name" value="2-Hacid_dh_C"/>
    <property type="match status" value="1"/>
</dbReference>
<dbReference type="InterPro" id="IPR029753">
    <property type="entry name" value="D-isomer_DH_CS"/>
</dbReference>
<dbReference type="Pfam" id="PF16891">
    <property type="entry name" value="STPPase_N"/>
    <property type="match status" value="1"/>
</dbReference>
<dbReference type="PROSITE" id="PS00125">
    <property type="entry name" value="SER_THR_PHOSPHATASE"/>
    <property type="match status" value="1"/>
</dbReference>
<evidence type="ECO:0000256" key="4">
    <source>
        <dbReference type="ARBA" id="ARBA00022801"/>
    </source>
</evidence>
<dbReference type="FunFam" id="3.10.120.10:FF:000003">
    <property type="entry name" value="membrane-associated progesterone receptor component 1"/>
    <property type="match status" value="1"/>
</dbReference>
<keyword evidence="9" id="KW-0456">Lyase</keyword>
<dbReference type="InterPro" id="IPR006186">
    <property type="entry name" value="Ser/Thr-sp_prot-phosphatase"/>
</dbReference>
<comment type="similarity">
    <text evidence="10">Belongs to the cytochrome b5 family. MAPR subfamily.</text>
</comment>
<evidence type="ECO:0000256" key="10">
    <source>
        <dbReference type="ARBA" id="ARBA00038357"/>
    </source>
</evidence>
<evidence type="ECO:0000256" key="15">
    <source>
        <dbReference type="SAM" id="MobiDB-lite"/>
    </source>
</evidence>
<dbReference type="InterPro" id="IPR006139">
    <property type="entry name" value="D-isomer_2_OHA_DH_cat_dom"/>
</dbReference>
<dbReference type="GO" id="GO:0016830">
    <property type="term" value="F:carbon-carbon lyase activity"/>
    <property type="evidence" value="ECO:0007669"/>
    <property type="project" value="InterPro"/>
</dbReference>
<keyword evidence="3" id="KW-0479">Metal-binding</keyword>
<evidence type="ECO:0000256" key="1">
    <source>
        <dbReference type="ARBA" id="ARBA00001933"/>
    </source>
</evidence>
<proteinExistence type="inferred from homology"/>
<dbReference type="GO" id="GO:0007346">
    <property type="term" value="P:regulation of mitotic cell cycle"/>
    <property type="evidence" value="ECO:0007669"/>
    <property type="project" value="TreeGrafter"/>
</dbReference>
<evidence type="ECO:0000256" key="5">
    <source>
        <dbReference type="ARBA" id="ARBA00022898"/>
    </source>
</evidence>
<dbReference type="InterPro" id="IPR036400">
    <property type="entry name" value="Cyt_B5-like_heme/steroid_sf"/>
</dbReference>
<dbReference type="Pfam" id="PF00149">
    <property type="entry name" value="Metallophos"/>
    <property type="match status" value="1"/>
</dbReference>
<dbReference type="Gene3D" id="3.40.640.10">
    <property type="entry name" value="Type I PLP-dependent aspartate aminotransferase-like (Major domain)"/>
    <property type="match status" value="1"/>
</dbReference>
<comment type="catalytic activity">
    <reaction evidence="12 14">
        <text>O-phospho-L-threonyl-[protein] + H2O = L-threonyl-[protein] + phosphate</text>
        <dbReference type="Rhea" id="RHEA:47004"/>
        <dbReference type="Rhea" id="RHEA-COMP:11060"/>
        <dbReference type="Rhea" id="RHEA-COMP:11605"/>
        <dbReference type="ChEBI" id="CHEBI:15377"/>
        <dbReference type="ChEBI" id="CHEBI:30013"/>
        <dbReference type="ChEBI" id="CHEBI:43474"/>
        <dbReference type="ChEBI" id="CHEBI:61977"/>
        <dbReference type="EC" id="3.1.3.16"/>
    </reaction>
</comment>
<dbReference type="PANTHER" id="PTHR11668:SF300">
    <property type="entry name" value="SERINE_THREONINE-PROTEIN PHOSPHATASE"/>
    <property type="match status" value="1"/>
</dbReference>
<dbReference type="InterPro" id="IPR001199">
    <property type="entry name" value="Cyt_B5-like_heme/steroid-bd"/>
</dbReference>
<dbReference type="InterPro" id="IPR029052">
    <property type="entry name" value="Metallo-depent_PP-like"/>
</dbReference>
<dbReference type="GO" id="GO:0019752">
    <property type="term" value="P:carboxylic acid metabolic process"/>
    <property type="evidence" value="ECO:0007669"/>
    <property type="project" value="InterPro"/>
</dbReference>
<feature type="domain" description="Serine/threonine specific protein phosphatases" evidence="16">
    <location>
        <begin position="120"/>
        <end position="125"/>
    </location>
</feature>
<dbReference type="AlphaFoldDB" id="A0A4T0FUM2"/>
<keyword evidence="18" id="KW-1185">Reference proteome</keyword>
<dbReference type="Gene3D" id="1.20.1340.10">
    <property type="entry name" value="dopa decarboxylase, N-terminal domain"/>
    <property type="match status" value="1"/>
</dbReference>
<dbReference type="InterPro" id="IPR006140">
    <property type="entry name" value="D-isomer_DH_NAD-bd"/>
</dbReference>
<feature type="modified residue" description="N6-(pyridoxal phosphate)lysine" evidence="13">
    <location>
        <position position="624"/>
    </location>
</feature>
<comment type="caution">
    <text evidence="17">The sequence shown here is derived from an EMBL/GenBank/DDBJ whole genome shotgun (WGS) entry which is preliminary data.</text>
</comment>
<dbReference type="PANTHER" id="PTHR11668">
    <property type="entry name" value="SERINE/THREONINE PROTEIN PHOSPHATASE"/>
    <property type="match status" value="1"/>
</dbReference>
<comment type="similarity">
    <text evidence="14">Belongs to the PPP phosphatase family.</text>
</comment>
<evidence type="ECO:0000256" key="6">
    <source>
        <dbReference type="ARBA" id="ARBA00022912"/>
    </source>
</evidence>
<dbReference type="CDD" id="cd05301">
    <property type="entry name" value="GDH"/>
    <property type="match status" value="1"/>
</dbReference>
<dbReference type="PROSITE" id="PS00671">
    <property type="entry name" value="D_2_HYDROXYACID_DH_3"/>
    <property type="match status" value="1"/>
</dbReference>
<dbReference type="Pfam" id="PF00282">
    <property type="entry name" value="Pyridoxal_deC"/>
    <property type="match status" value="1"/>
</dbReference>
<dbReference type="EMBL" id="SPNW01000006">
    <property type="protein sequence ID" value="TIA92492.1"/>
    <property type="molecule type" value="Genomic_DNA"/>
</dbReference>
<evidence type="ECO:0000256" key="14">
    <source>
        <dbReference type="RuleBase" id="RU004273"/>
    </source>
</evidence>
<dbReference type="InterPro" id="IPR015422">
    <property type="entry name" value="PyrdxlP-dep_Trfase_small"/>
</dbReference>
<evidence type="ECO:0000259" key="16">
    <source>
        <dbReference type="PROSITE" id="PS00125"/>
    </source>
</evidence>
<dbReference type="GO" id="GO:0000164">
    <property type="term" value="C:protein phosphatase type 1 complex"/>
    <property type="evidence" value="ECO:0007669"/>
    <property type="project" value="UniProtKB-ARBA"/>
</dbReference>
<dbReference type="Gene3D" id="3.60.21.10">
    <property type="match status" value="1"/>
</dbReference>
<accession>A0A4T0FUM2</accession>
<reference evidence="17 18" key="1">
    <citation type="submission" date="2019-03" db="EMBL/GenBank/DDBJ databases">
        <title>Sequencing 23 genomes of Wallemia ichthyophaga.</title>
        <authorList>
            <person name="Gostincar C."/>
        </authorList>
    </citation>
    <scope>NUCLEOTIDE SEQUENCE [LARGE SCALE GENOMIC DNA]</scope>
    <source>
        <strain evidence="17 18">EXF-5753</strain>
    </source>
</reference>
<evidence type="ECO:0000256" key="11">
    <source>
        <dbReference type="ARBA" id="ARBA00047761"/>
    </source>
</evidence>
<dbReference type="SUPFAM" id="SSF56300">
    <property type="entry name" value="Metallo-dependent phosphatases"/>
    <property type="match status" value="1"/>
</dbReference>
<dbReference type="SMART" id="SM01117">
    <property type="entry name" value="Cyt-b5"/>
    <property type="match status" value="1"/>
</dbReference>
<name>A0A4T0FUM2_9BASI</name>
<dbReference type="GO" id="GO:0007059">
    <property type="term" value="P:chromosome segregation"/>
    <property type="evidence" value="ECO:0007669"/>
    <property type="project" value="TreeGrafter"/>
</dbReference>
<evidence type="ECO:0000256" key="3">
    <source>
        <dbReference type="ARBA" id="ARBA00022723"/>
    </source>
</evidence>
<evidence type="ECO:0000313" key="18">
    <source>
        <dbReference type="Proteomes" id="UP000310189"/>
    </source>
</evidence>
<dbReference type="Gene3D" id="3.40.50.720">
    <property type="entry name" value="NAD(P)-binding Rossmann-like Domain"/>
    <property type="match status" value="2"/>
</dbReference>
<organism evidence="17 18">
    <name type="scientific">Wallemia hederae</name>
    <dbReference type="NCBI Taxonomy" id="1540922"/>
    <lineage>
        <taxon>Eukaryota</taxon>
        <taxon>Fungi</taxon>
        <taxon>Dikarya</taxon>
        <taxon>Basidiomycota</taxon>
        <taxon>Wallemiomycotina</taxon>
        <taxon>Wallemiomycetes</taxon>
        <taxon>Wallemiales</taxon>
        <taxon>Wallemiaceae</taxon>
        <taxon>Wallemia</taxon>
    </lineage>
</organism>
<dbReference type="GO" id="GO:0030170">
    <property type="term" value="F:pyridoxal phosphate binding"/>
    <property type="evidence" value="ECO:0007669"/>
    <property type="project" value="InterPro"/>
</dbReference>
<comment type="catalytic activity">
    <reaction evidence="11">
        <text>O-phospho-L-seryl-[protein] + H2O = L-seryl-[protein] + phosphate</text>
        <dbReference type="Rhea" id="RHEA:20629"/>
        <dbReference type="Rhea" id="RHEA-COMP:9863"/>
        <dbReference type="Rhea" id="RHEA-COMP:11604"/>
        <dbReference type="ChEBI" id="CHEBI:15377"/>
        <dbReference type="ChEBI" id="CHEBI:29999"/>
        <dbReference type="ChEBI" id="CHEBI:43474"/>
        <dbReference type="ChEBI" id="CHEBI:83421"/>
        <dbReference type="EC" id="3.1.3.16"/>
    </reaction>
</comment>
<evidence type="ECO:0000313" key="17">
    <source>
        <dbReference type="EMBL" id="TIA92492.1"/>
    </source>
</evidence>